<keyword evidence="3" id="KW-1185">Reference proteome</keyword>
<accession>D8U4Y5</accession>
<dbReference type="InParanoid" id="D8U4Y5"/>
<dbReference type="GeneID" id="9616290"/>
<evidence type="ECO:0000256" key="1">
    <source>
        <dbReference type="SAM" id="MobiDB-lite"/>
    </source>
</evidence>
<dbReference type="AlphaFoldDB" id="D8U4Y5"/>
<organism evidence="3">
    <name type="scientific">Volvox carteri f. nagariensis</name>
    <dbReference type="NCBI Taxonomy" id="3068"/>
    <lineage>
        <taxon>Eukaryota</taxon>
        <taxon>Viridiplantae</taxon>
        <taxon>Chlorophyta</taxon>
        <taxon>core chlorophytes</taxon>
        <taxon>Chlorophyceae</taxon>
        <taxon>CS clade</taxon>
        <taxon>Chlamydomonadales</taxon>
        <taxon>Volvocaceae</taxon>
        <taxon>Volvox</taxon>
    </lineage>
</organism>
<dbReference type="Proteomes" id="UP000001058">
    <property type="component" value="Unassembled WGS sequence"/>
</dbReference>
<evidence type="ECO:0000313" key="3">
    <source>
        <dbReference type="Proteomes" id="UP000001058"/>
    </source>
</evidence>
<evidence type="ECO:0000313" key="2">
    <source>
        <dbReference type="EMBL" id="EFJ45351.1"/>
    </source>
</evidence>
<name>D8U4Y5_VOLCA</name>
<gene>
    <name evidence="2" type="ORF">VOLCADRAFT_94498</name>
</gene>
<proteinExistence type="predicted"/>
<reference evidence="2 3" key="1">
    <citation type="journal article" date="2010" name="Science">
        <title>Genomic analysis of organismal complexity in the multicellular green alga Volvox carteri.</title>
        <authorList>
            <person name="Prochnik S.E."/>
            <person name="Umen J."/>
            <person name="Nedelcu A.M."/>
            <person name="Hallmann A."/>
            <person name="Miller S.M."/>
            <person name="Nishii I."/>
            <person name="Ferris P."/>
            <person name="Kuo A."/>
            <person name="Mitros T."/>
            <person name="Fritz-Laylin L.K."/>
            <person name="Hellsten U."/>
            <person name="Chapman J."/>
            <person name="Simakov O."/>
            <person name="Rensing S.A."/>
            <person name="Terry A."/>
            <person name="Pangilinan J."/>
            <person name="Kapitonov V."/>
            <person name="Jurka J."/>
            <person name="Salamov A."/>
            <person name="Shapiro H."/>
            <person name="Schmutz J."/>
            <person name="Grimwood J."/>
            <person name="Lindquist E."/>
            <person name="Lucas S."/>
            <person name="Grigoriev I.V."/>
            <person name="Schmitt R."/>
            <person name="Kirk D."/>
            <person name="Rokhsar D.S."/>
        </authorList>
    </citation>
    <scope>NUCLEOTIDE SEQUENCE [LARGE SCALE GENOMIC DNA]</scope>
    <source>
        <strain evidence="3">f. Nagariensis / Eve</strain>
    </source>
</reference>
<feature type="region of interest" description="Disordered" evidence="1">
    <location>
        <begin position="204"/>
        <end position="234"/>
    </location>
</feature>
<dbReference type="KEGG" id="vcn:VOLCADRAFT_94498"/>
<protein>
    <submittedName>
        <fullName evidence="2">Uncharacterized protein</fullName>
    </submittedName>
</protein>
<sequence>MSSNPDFPCLFSRLTLGRQSWTRPSTSAKTAKLHDAPSKQVRPRSYTHNLDQVICCPPVIQVVLEVVWQSATRLMVDDPSGDMVLRLLEPAGKDHEMGEQQFYLPHHFQCNPNDRWTTNHLVQIMGVRPGPDLPGGSIVKLDRESEQVGDFHWEHTGASKAEKKTVFGSLCLVFSAITLSNVCLVQELSSYCVSYNWQLDGGELADTEDSGTTRHTLKKPSHRKGADAGLTQKHQPCQQKVKECVPAEVLAAMDVAIGLGQHRSKSRCRIKSTQKETFLH</sequence>
<dbReference type="EMBL" id="GL378358">
    <property type="protein sequence ID" value="EFJ45351.1"/>
    <property type="molecule type" value="Genomic_DNA"/>
</dbReference>
<dbReference type="RefSeq" id="XP_002953727.1">
    <property type="nucleotide sequence ID" value="XM_002953681.1"/>
</dbReference>